<dbReference type="Gene3D" id="3.40.50.2000">
    <property type="entry name" value="Glycogen Phosphorylase B"/>
    <property type="match status" value="2"/>
</dbReference>
<evidence type="ECO:0000313" key="3">
    <source>
        <dbReference type="Proteomes" id="UP001596388"/>
    </source>
</evidence>
<dbReference type="PANTHER" id="PTHR12526">
    <property type="entry name" value="GLYCOSYLTRANSFERASE"/>
    <property type="match status" value="1"/>
</dbReference>
<feature type="domain" description="Glycosyltransferase subfamily 4-like N-terminal" evidence="1">
    <location>
        <begin position="32"/>
        <end position="139"/>
    </location>
</feature>
<dbReference type="Pfam" id="PF13692">
    <property type="entry name" value="Glyco_trans_1_4"/>
    <property type="match status" value="1"/>
</dbReference>
<keyword evidence="2" id="KW-0808">Transferase</keyword>
<dbReference type="AlphaFoldDB" id="A0ABD5WQG3"/>
<reference evidence="2 3" key="1">
    <citation type="journal article" date="2019" name="Int. J. Syst. Evol. Microbiol.">
        <title>The Global Catalogue of Microorganisms (GCM) 10K type strain sequencing project: providing services to taxonomists for standard genome sequencing and annotation.</title>
        <authorList>
            <consortium name="The Broad Institute Genomics Platform"/>
            <consortium name="The Broad Institute Genome Sequencing Center for Infectious Disease"/>
            <person name="Wu L."/>
            <person name="Ma J."/>
        </authorList>
    </citation>
    <scope>NUCLEOTIDE SEQUENCE [LARGE SCALE GENOMIC DNA]</scope>
    <source>
        <strain evidence="2 3">DT55</strain>
    </source>
</reference>
<gene>
    <name evidence="2" type="ORF">ACFQKD_00645</name>
</gene>
<dbReference type="SUPFAM" id="SSF53756">
    <property type="entry name" value="UDP-Glycosyltransferase/glycogen phosphorylase"/>
    <property type="match status" value="1"/>
</dbReference>
<evidence type="ECO:0000259" key="1">
    <source>
        <dbReference type="Pfam" id="PF13439"/>
    </source>
</evidence>
<protein>
    <submittedName>
        <fullName evidence="2">Glycosyltransferase</fullName>
        <ecNumber evidence="2">2.4.-.-</ecNumber>
    </submittedName>
</protein>
<accession>A0ABD5WQG3</accession>
<dbReference type="PANTHER" id="PTHR12526:SF636">
    <property type="entry name" value="BLL3647 PROTEIN"/>
    <property type="match status" value="1"/>
</dbReference>
<dbReference type="EMBL" id="JBHTAG010000001">
    <property type="protein sequence ID" value="MFC7095799.1"/>
    <property type="molecule type" value="Genomic_DNA"/>
</dbReference>
<keyword evidence="3" id="KW-1185">Reference proteome</keyword>
<dbReference type="GeneID" id="79271778"/>
<sequence>MRVLELVPSADSNAYRGQVRALRECGVDCETLAVPGSHDPSGGTRSPLDYLVHLGLTIRAARGSFDLVHANQGVVAPAALATGLPTVVSLWGTDLYGTIGPVSRRCAARADAVVVMSERMADDLGAVDARVVPHGVDTETFRPSDRHAARERLGWDDDRAHVLFPYDPARSVKDFPRARRVVGAAGDRLDRDVVLHVVTTAPHDAMPTYLNAADALVLTSRHEGSPNAVKEALACGLPVVATPVGDVPDRLAGVTPSAVADTDDGLADALAAVLAHGGRSNGPEEVRDLTRARTARDLARVYREVAADA</sequence>
<evidence type="ECO:0000313" key="2">
    <source>
        <dbReference type="EMBL" id="MFC7095799.1"/>
    </source>
</evidence>
<keyword evidence="2" id="KW-0328">Glycosyltransferase</keyword>
<organism evidence="2 3">
    <name type="scientific">Halobaculum marinum</name>
    <dbReference type="NCBI Taxonomy" id="3031996"/>
    <lineage>
        <taxon>Archaea</taxon>
        <taxon>Methanobacteriati</taxon>
        <taxon>Methanobacteriota</taxon>
        <taxon>Stenosarchaea group</taxon>
        <taxon>Halobacteria</taxon>
        <taxon>Halobacteriales</taxon>
        <taxon>Haloferacaceae</taxon>
        <taxon>Halobaculum</taxon>
    </lineage>
</organism>
<comment type="caution">
    <text evidence="2">The sequence shown here is derived from an EMBL/GenBank/DDBJ whole genome shotgun (WGS) entry which is preliminary data.</text>
</comment>
<dbReference type="InterPro" id="IPR028098">
    <property type="entry name" value="Glyco_trans_4-like_N"/>
</dbReference>
<dbReference type="EC" id="2.4.-.-" evidence="2"/>
<dbReference type="Proteomes" id="UP001596388">
    <property type="component" value="Unassembled WGS sequence"/>
</dbReference>
<name>A0ABD5WQG3_9EURY</name>
<proteinExistence type="predicted"/>
<dbReference type="RefSeq" id="WP_276239787.1">
    <property type="nucleotide sequence ID" value="NZ_CP119991.1"/>
</dbReference>
<dbReference type="Pfam" id="PF13439">
    <property type="entry name" value="Glyco_transf_4"/>
    <property type="match status" value="1"/>
</dbReference>
<dbReference type="GO" id="GO:0016757">
    <property type="term" value="F:glycosyltransferase activity"/>
    <property type="evidence" value="ECO:0007669"/>
    <property type="project" value="UniProtKB-KW"/>
</dbReference>